<dbReference type="EMBL" id="CP021255">
    <property type="protein sequence ID" value="AVD71502.1"/>
    <property type="molecule type" value="Genomic_DNA"/>
</dbReference>
<dbReference type="AlphaFoldDB" id="A0A2L1GPA0"/>
<accession>A0A2L1GPA0</accession>
<protein>
    <submittedName>
        <fullName evidence="2">Peptidase M16</fullName>
    </submittedName>
</protein>
<feature type="domain" description="Peptidase M16C associated" evidence="1">
    <location>
        <begin position="465"/>
        <end position="715"/>
    </location>
</feature>
<dbReference type="Pfam" id="PF05193">
    <property type="entry name" value="Peptidase_M16_C"/>
    <property type="match status" value="1"/>
</dbReference>
<dbReference type="InterPro" id="IPR011765">
    <property type="entry name" value="Pept_M16_N"/>
</dbReference>
<dbReference type="GO" id="GO:0016485">
    <property type="term" value="P:protein processing"/>
    <property type="evidence" value="ECO:0007669"/>
    <property type="project" value="TreeGrafter"/>
</dbReference>
<keyword evidence="3" id="KW-1185">Reference proteome</keyword>
<sequence length="976" mass="107194">MSDVDWREGALCSGFRLERRERLDEIDSEVFLLTHEVLGCRALAIKNEDPNKTFCISFRTVPQDSTGVAHIIEHSVLMGSKKYPVRDVFGEIHKGGLLTFLNAMTGADSTYYPFATRNLHEYFSIMDVYCDVVLHPLLARSTFAQEGWHLHLEDEAGALQFRGVVFNEMKGAFADPLRALVHDVFKGLLPGSTYAHESGGDPARIPDLSYEAFCRFHAAHYHPSNCTLFFYGNAALERELACVQEHYLAAYDRAGQRALCLEGEPPKAPLVMRDTYPLGTDDTKGKTFLATASVVGRAGEREENLAFEILANILFNSDASPLKNAIVGSGLGKDFGGLYMADAGQSTLMLAYLIGSDADRAEAFFARYHEALAGIADRGLGHDLVLSELNSFEFRIREEMNKPQRGLHLILRAQEAMKQGLSPFDVLGVNTLLAAVREKALSGRFLEELLRTRLLDNPATMHLVLAPDPEGMAAAGRAEQARLDRIGASLDQRGRQALVQETRALARLQATVPTAAELAHLPRLTLADLERRPALHVVREAELLGRPLLVSELDSSGVVYFDLGFDCRGLHFEDLLYLDLFGVIVTELGTGSKDYRQFATERNLYTGGFDHSFQAYVQAGRPNEVRPILWLHVKALAAFLPRAVGLLAEVLAGVDFSDHRRIEEIVHREFAWAEQNAQSEGYGLAAQRAFAQLGRSGRYGDAVQGMSAYLQLKRLAADYATLEGEFLAALARIKAALFRRPGLICSITAQAADIARFVAQGPEMLASLALEAAPAVLPEFPQFPAAEAFCVSSEIVFNIQACRLFPDPLRYEGSFEVLKTWLSRDYLWNTVRQEGGAYGCFVQFSHVSGNCGLVSYRDPQVAKTYRVYAELPKVIEGLTLSRPALEQLIIGAYASVNPHQGPAGQGAAARNRYLSGVTAEFLGARIDSILGTDLAGLRAYATLFAEALQGGAFRVSIGNADKIRQAGELFARTTAL</sequence>
<name>A0A2L1GPA0_9BACT</name>
<dbReference type="InterPro" id="IPR007863">
    <property type="entry name" value="Peptidase_M16_C"/>
</dbReference>
<dbReference type="InterPro" id="IPR055130">
    <property type="entry name" value="PreP_C"/>
</dbReference>
<dbReference type="GO" id="GO:0046872">
    <property type="term" value="F:metal ion binding"/>
    <property type="evidence" value="ECO:0007669"/>
    <property type="project" value="InterPro"/>
</dbReference>
<dbReference type="InterPro" id="IPR013578">
    <property type="entry name" value="Peptidase_M16C_assoc"/>
</dbReference>
<dbReference type="Pfam" id="PF22516">
    <property type="entry name" value="PreP_C"/>
    <property type="match status" value="1"/>
</dbReference>
<dbReference type="Gene3D" id="3.30.830.10">
    <property type="entry name" value="Metalloenzyme, LuxS/M16 peptidase-like"/>
    <property type="match status" value="4"/>
</dbReference>
<evidence type="ECO:0000259" key="1">
    <source>
        <dbReference type="SMART" id="SM01264"/>
    </source>
</evidence>
<dbReference type="Pfam" id="PF08367">
    <property type="entry name" value="M16C_assoc"/>
    <property type="match status" value="1"/>
</dbReference>
<dbReference type="Proteomes" id="UP000239867">
    <property type="component" value="Chromosome"/>
</dbReference>
<dbReference type="PANTHER" id="PTHR43016">
    <property type="entry name" value="PRESEQUENCE PROTEASE"/>
    <property type="match status" value="1"/>
</dbReference>
<dbReference type="SMART" id="SM01264">
    <property type="entry name" value="M16C_associated"/>
    <property type="match status" value="1"/>
</dbReference>
<evidence type="ECO:0000313" key="2">
    <source>
        <dbReference type="EMBL" id="AVD71502.1"/>
    </source>
</evidence>
<dbReference type="RefSeq" id="WP_104936755.1">
    <property type="nucleotide sequence ID" value="NZ_CP021255.1"/>
</dbReference>
<dbReference type="KEGG" id="deo:CAY53_08515"/>
<proteinExistence type="predicted"/>
<dbReference type="Pfam" id="PF00675">
    <property type="entry name" value="Peptidase_M16"/>
    <property type="match status" value="1"/>
</dbReference>
<evidence type="ECO:0000313" key="3">
    <source>
        <dbReference type="Proteomes" id="UP000239867"/>
    </source>
</evidence>
<dbReference type="OrthoDB" id="9762027at2"/>
<organism evidence="2 3">
    <name type="scientific">Desulfobulbus oralis</name>
    <dbReference type="NCBI Taxonomy" id="1986146"/>
    <lineage>
        <taxon>Bacteria</taxon>
        <taxon>Pseudomonadati</taxon>
        <taxon>Thermodesulfobacteriota</taxon>
        <taxon>Desulfobulbia</taxon>
        <taxon>Desulfobulbales</taxon>
        <taxon>Desulfobulbaceae</taxon>
        <taxon>Desulfobulbus</taxon>
    </lineage>
</organism>
<dbReference type="GO" id="GO:0004222">
    <property type="term" value="F:metalloendopeptidase activity"/>
    <property type="evidence" value="ECO:0007669"/>
    <property type="project" value="TreeGrafter"/>
</dbReference>
<dbReference type="PANTHER" id="PTHR43016:SF13">
    <property type="entry name" value="PRESEQUENCE PROTEASE, MITOCHONDRIAL"/>
    <property type="match status" value="1"/>
</dbReference>
<reference evidence="2 3" key="1">
    <citation type="journal article" date="2018" name="MBio">
        <title>Insights into the evolution of host association through the isolation and characterization of a novel human periodontal pathobiont, Desulfobulbus oralis.</title>
        <authorList>
            <person name="Cross K.L."/>
            <person name="Chirania P."/>
            <person name="Xiong W."/>
            <person name="Beall C.J."/>
            <person name="Elkins J.G."/>
            <person name="Giannone R.J."/>
            <person name="Griffen A.L."/>
            <person name="Guss A.M."/>
            <person name="Hettich R.L."/>
            <person name="Joshi S.S."/>
            <person name="Mokrzan E.M."/>
            <person name="Martin R.K."/>
            <person name="Zhulin I.B."/>
            <person name="Leys E.J."/>
            <person name="Podar M."/>
        </authorList>
    </citation>
    <scope>NUCLEOTIDE SEQUENCE [LARGE SCALE GENOMIC DNA]</scope>
    <source>
        <strain evidence="2 3">ORNL</strain>
    </source>
</reference>
<gene>
    <name evidence="2" type="ORF">CAY53_08515</name>
</gene>
<dbReference type="SUPFAM" id="SSF63411">
    <property type="entry name" value="LuxS/MPP-like metallohydrolase"/>
    <property type="match status" value="4"/>
</dbReference>
<dbReference type="InterPro" id="IPR011249">
    <property type="entry name" value="Metalloenz_LuxS/M16"/>
</dbReference>